<protein>
    <recommendedName>
        <fullName evidence="2">non-specific serine/threonine protein kinase</fullName>
        <ecNumber evidence="2">2.7.11.1</ecNumber>
    </recommendedName>
</protein>
<evidence type="ECO:0000256" key="8">
    <source>
        <dbReference type="ARBA" id="ARBA00022729"/>
    </source>
</evidence>
<evidence type="ECO:0000256" key="21">
    <source>
        <dbReference type="SAM" id="Phobius"/>
    </source>
</evidence>
<evidence type="ECO:0000256" key="20">
    <source>
        <dbReference type="SAM" id="MobiDB-lite"/>
    </source>
</evidence>
<keyword evidence="6" id="KW-0808">Transferase</keyword>
<dbReference type="FunFam" id="3.30.200.20:FF:000217">
    <property type="entry name" value="probable LRR receptor-like serine/threonine-protein kinase At1g53430"/>
    <property type="match status" value="1"/>
</dbReference>
<evidence type="ECO:0000256" key="9">
    <source>
        <dbReference type="ARBA" id="ARBA00022737"/>
    </source>
</evidence>
<name>A0A087GY15_ARAAL</name>
<evidence type="ECO:0000256" key="7">
    <source>
        <dbReference type="ARBA" id="ARBA00022692"/>
    </source>
</evidence>
<dbReference type="GO" id="GO:0016020">
    <property type="term" value="C:membrane"/>
    <property type="evidence" value="ECO:0007669"/>
    <property type="project" value="UniProtKB-SubCell"/>
</dbReference>
<evidence type="ECO:0000256" key="18">
    <source>
        <dbReference type="ARBA" id="ARBA00048679"/>
    </source>
</evidence>
<evidence type="ECO:0000256" key="10">
    <source>
        <dbReference type="ARBA" id="ARBA00022741"/>
    </source>
</evidence>
<dbReference type="SMART" id="SM00220">
    <property type="entry name" value="S_TKc"/>
    <property type="match status" value="1"/>
</dbReference>
<keyword evidence="8" id="KW-0732">Signal</keyword>
<dbReference type="Gene3D" id="2.60.120.430">
    <property type="entry name" value="Galactose-binding lectin"/>
    <property type="match status" value="1"/>
</dbReference>
<evidence type="ECO:0000256" key="12">
    <source>
        <dbReference type="ARBA" id="ARBA00022840"/>
    </source>
</evidence>
<feature type="transmembrane region" description="Helical" evidence="21">
    <location>
        <begin position="434"/>
        <end position="458"/>
    </location>
</feature>
<dbReference type="PROSITE" id="PS00107">
    <property type="entry name" value="PROTEIN_KINASE_ATP"/>
    <property type="match status" value="1"/>
</dbReference>
<dbReference type="InterPro" id="IPR008271">
    <property type="entry name" value="Ser/Thr_kinase_AS"/>
</dbReference>
<sequence>MNSSLSSNSFTGRLPRQLGKLKNLLDMRISDNNFSGPIPDFIGNWTQILTLEMIGSGLDGPLPSSSSTLTSLTSLRISDLGGKSSSFPPLKNLGFLNILELRRCNINGQLPEYLGNMTFLKTLDLSFNLLTGKIPSSLPSLKLIDYIYLAGNKFTGGVPTDFIERNKNIDLSGNNFTIPSSIPSGDCDQVNNADLVESFFAWNKSYKRSPCYFQDFPCLLPERKYKYKLYINCGGGKVKVDKEKTYEANGGDQRSTAFVYGHDKHWAFSSTGHFMNALTEVDDYIVSNTSALSVNISSPTSMLYRTARIAPLSMSYYGLCLGNGQYTVSLHFAEIVFTNDNTFYSLGKRVFDIYVEEELVIKNFNIKEEAGGSGKAIIKKLLVNVTKHNLKISLRWAGKGTTSLPVRGVYGPMISAISVEPNFKPPVHHDKTNVLLIVGIIVAAVIVLILIILVIFLWKRRCNKNAMEIELVGLDLQTGIFTLEKIKAATNNFDAANKIGEGGFGYVYKGVLPDGRMIAVKQLSSKSSQGSREFVNELGLISSSQHPNLVKLYGCCVEKKELILVYEYMANNSLARALFARDASQRIHLEWPTRKKICLGIARGLAFLHEESSIKIVHRDIKPSNVLLDEDLNAKISDFGLAKLNEEKNSHISTRIAGTVGYMAPEYALYGRLTQKHDVYSFGIVALETVSGKSNSNVELSDNGEYLIEQAYALQESGSLLDMVDPVLGSDYSREEAMLLLTVVLMCTDNSPALRPTMPEVVSLIEDENAMQRLLSDPRYSVNPRLKGLRSLCGQSEEASTSRHTVGAEDNKCTPLEEIVEEEEA</sequence>
<dbReference type="Gene3D" id="3.80.10.10">
    <property type="entry name" value="Ribonuclease Inhibitor"/>
    <property type="match status" value="2"/>
</dbReference>
<keyword evidence="9" id="KW-0677">Repeat</keyword>
<accession>A0A087GY15</accession>
<keyword evidence="16" id="KW-0325">Glycoprotein</keyword>
<proteinExistence type="predicted"/>
<dbReference type="FunFam" id="2.60.120.430:FF:000004">
    <property type="entry name" value="Putative leucine-rich repeat receptor-like serine/threonine-protein kinase"/>
    <property type="match status" value="1"/>
</dbReference>
<dbReference type="Gene3D" id="3.30.200.20">
    <property type="entry name" value="Phosphorylase Kinase, domain 1"/>
    <property type="match status" value="1"/>
</dbReference>
<keyword evidence="4" id="KW-0597">Phosphoprotein</keyword>
<dbReference type="InterPro" id="IPR032675">
    <property type="entry name" value="LRR_dom_sf"/>
</dbReference>
<dbReference type="InterPro" id="IPR011009">
    <property type="entry name" value="Kinase-like_dom_sf"/>
</dbReference>
<gene>
    <name evidence="23" type="ordered locus">AALP_Aa5g191000</name>
</gene>
<dbReference type="Pfam" id="PF00560">
    <property type="entry name" value="LRR_1"/>
    <property type="match status" value="1"/>
</dbReference>
<evidence type="ECO:0000256" key="4">
    <source>
        <dbReference type="ARBA" id="ARBA00022553"/>
    </source>
</evidence>
<dbReference type="InterPro" id="IPR017441">
    <property type="entry name" value="Protein_kinase_ATP_BS"/>
</dbReference>
<dbReference type="Gene3D" id="1.10.510.10">
    <property type="entry name" value="Transferase(Phosphotransferase) domain 1"/>
    <property type="match status" value="1"/>
</dbReference>
<dbReference type="InterPro" id="IPR001611">
    <property type="entry name" value="Leu-rich_rpt"/>
</dbReference>
<evidence type="ECO:0000256" key="6">
    <source>
        <dbReference type="ARBA" id="ARBA00022679"/>
    </source>
</evidence>
<dbReference type="InterPro" id="IPR021720">
    <property type="entry name" value="Malectin_dom"/>
</dbReference>
<dbReference type="EC" id="2.7.11.1" evidence="2"/>
<evidence type="ECO:0000256" key="3">
    <source>
        <dbReference type="ARBA" id="ARBA00022527"/>
    </source>
</evidence>
<evidence type="ECO:0000256" key="13">
    <source>
        <dbReference type="ARBA" id="ARBA00022989"/>
    </source>
</evidence>
<dbReference type="InterPro" id="IPR000719">
    <property type="entry name" value="Prot_kinase_dom"/>
</dbReference>
<dbReference type="Pfam" id="PF00069">
    <property type="entry name" value="Pkinase"/>
    <property type="match status" value="1"/>
</dbReference>
<dbReference type="OMA" id="MHKDLRA"/>
<evidence type="ECO:0000256" key="15">
    <source>
        <dbReference type="ARBA" id="ARBA00023170"/>
    </source>
</evidence>
<keyword evidence="7 21" id="KW-0812">Transmembrane</keyword>
<dbReference type="InterPro" id="IPR051824">
    <property type="entry name" value="LRR_Rcpt-Like_S/T_Kinase"/>
</dbReference>
<dbReference type="FunFam" id="1.10.510.10:FF:000044">
    <property type="entry name" value="Putative LRR receptor-like serine/threonine-protein kinase"/>
    <property type="match status" value="1"/>
</dbReference>
<dbReference type="GO" id="GO:0004674">
    <property type="term" value="F:protein serine/threonine kinase activity"/>
    <property type="evidence" value="ECO:0007669"/>
    <property type="project" value="UniProtKB-KW"/>
</dbReference>
<keyword evidence="24" id="KW-1185">Reference proteome</keyword>
<dbReference type="Proteomes" id="UP000029120">
    <property type="component" value="Chromosome 5"/>
</dbReference>
<dbReference type="EMBL" id="CM002873">
    <property type="protein sequence ID" value="KFK34767.1"/>
    <property type="molecule type" value="Genomic_DNA"/>
</dbReference>
<dbReference type="GO" id="GO:0005524">
    <property type="term" value="F:ATP binding"/>
    <property type="evidence" value="ECO:0007669"/>
    <property type="project" value="UniProtKB-UniRule"/>
</dbReference>
<evidence type="ECO:0000256" key="2">
    <source>
        <dbReference type="ARBA" id="ARBA00012513"/>
    </source>
</evidence>
<reference evidence="24" key="1">
    <citation type="journal article" date="2015" name="Nat. Plants">
        <title>Genome expansion of Arabis alpina linked with retrotransposition and reduced symmetric DNA methylation.</title>
        <authorList>
            <person name="Willing E.M."/>
            <person name="Rawat V."/>
            <person name="Mandakova T."/>
            <person name="Maumus F."/>
            <person name="James G.V."/>
            <person name="Nordstroem K.J."/>
            <person name="Becker C."/>
            <person name="Warthmann N."/>
            <person name="Chica C."/>
            <person name="Szarzynska B."/>
            <person name="Zytnicki M."/>
            <person name="Albani M.C."/>
            <person name="Kiefer C."/>
            <person name="Bergonzi S."/>
            <person name="Castaings L."/>
            <person name="Mateos J.L."/>
            <person name="Berns M.C."/>
            <person name="Bujdoso N."/>
            <person name="Piofczyk T."/>
            <person name="de Lorenzo L."/>
            <person name="Barrero-Sicilia C."/>
            <person name="Mateos I."/>
            <person name="Piednoel M."/>
            <person name="Hagmann J."/>
            <person name="Chen-Min-Tao R."/>
            <person name="Iglesias-Fernandez R."/>
            <person name="Schuster S.C."/>
            <person name="Alonso-Blanco C."/>
            <person name="Roudier F."/>
            <person name="Carbonero P."/>
            <person name="Paz-Ares J."/>
            <person name="Davis S.J."/>
            <person name="Pecinka A."/>
            <person name="Quesneville H."/>
            <person name="Colot V."/>
            <person name="Lysak M.A."/>
            <person name="Weigel D."/>
            <person name="Coupland G."/>
            <person name="Schneeberger K."/>
        </authorList>
    </citation>
    <scope>NUCLEOTIDE SEQUENCE [LARGE SCALE GENOMIC DNA]</scope>
    <source>
        <strain evidence="24">cv. Pajares</strain>
    </source>
</reference>
<feature type="region of interest" description="Disordered" evidence="20">
    <location>
        <begin position="797"/>
        <end position="825"/>
    </location>
</feature>
<comment type="catalytic activity">
    <reaction evidence="17">
        <text>L-threonyl-[protein] + ATP = O-phospho-L-threonyl-[protein] + ADP + H(+)</text>
        <dbReference type="Rhea" id="RHEA:46608"/>
        <dbReference type="Rhea" id="RHEA-COMP:11060"/>
        <dbReference type="Rhea" id="RHEA-COMP:11605"/>
        <dbReference type="ChEBI" id="CHEBI:15378"/>
        <dbReference type="ChEBI" id="CHEBI:30013"/>
        <dbReference type="ChEBI" id="CHEBI:30616"/>
        <dbReference type="ChEBI" id="CHEBI:61977"/>
        <dbReference type="ChEBI" id="CHEBI:456216"/>
        <dbReference type="EC" id="2.7.11.1"/>
    </reaction>
</comment>
<dbReference type="SUPFAM" id="SSF56112">
    <property type="entry name" value="Protein kinase-like (PK-like)"/>
    <property type="match status" value="1"/>
</dbReference>
<evidence type="ECO:0000256" key="14">
    <source>
        <dbReference type="ARBA" id="ARBA00023136"/>
    </source>
</evidence>
<feature type="binding site" evidence="19">
    <location>
        <position position="521"/>
    </location>
    <ligand>
        <name>ATP</name>
        <dbReference type="ChEBI" id="CHEBI:30616"/>
    </ligand>
</feature>
<dbReference type="Pfam" id="PF11721">
    <property type="entry name" value="Malectin"/>
    <property type="match status" value="1"/>
</dbReference>
<keyword evidence="3" id="KW-0723">Serine/threonine-protein kinase</keyword>
<feature type="domain" description="Protein kinase" evidence="22">
    <location>
        <begin position="493"/>
        <end position="775"/>
    </location>
</feature>
<keyword evidence="12 19" id="KW-0067">ATP-binding</keyword>
<evidence type="ECO:0000256" key="16">
    <source>
        <dbReference type="ARBA" id="ARBA00023180"/>
    </source>
</evidence>
<dbReference type="PROSITE" id="PS50011">
    <property type="entry name" value="PROTEIN_KINASE_DOM"/>
    <property type="match status" value="1"/>
</dbReference>
<evidence type="ECO:0000256" key="17">
    <source>
        <dbReference type="ARBA" id="ARBA00047899"/>
    </source>
</evidence>
<organism evidence="23 24">
    <name type="scientific">Arabis alpina</name>
    <name type="common">Alpine rock-cress</name>
    <dbReference type="NCBI Taxonomy" id="50452"/>
    <lineage>
        <taxon>Eukaryota</taxon>
        <taxon>Viridiplantae</taxon>
        <taxon>Streptophyta</taxon>
        <taxon>Embryophyta</taxon>
        <taxon>Tracheophyta</taxon>
        <taxon>Spermatophyta</taxon>
        <taxon>Magnoliopsida</taxon>
        <taxon>eudicotyledons</taxon>
        <taxon>Gunneridae</taxon>
        <taxon>Pentapetalae</taxon>
        <taxon>rosids</taxon>
        <taxon>malvids</taxon>
        <taxon>Brassicales</taxon>
        <taxon>Brassicaceae</taxon>
        <taxon>Arabideae</taxon>
        <taxon>Arabis</taxon>
    </lineage>
</organism>
<keyword evidence="11" id="KW-0418">Kinase</keyword>
<dbReference type="Gramene" id="KFK34767">
    <property type="protein sequence ID" value="KFK34767"/>
    <property type="gene ID" value="AALP_AA5G191000"/>
</dbReference>
<keyword evidence="15" id="KW-0675">Receptor</keyword>
<evidence type="ECO:0000313" key="23">
    <source>
        <dbReference type="EMBL" id="KFK34767.1"/>
    </source>
</evidence>
<evidence type="ECO:0000256" key="1">
    <source>
        <dbReference type="ARBA" id="ARBA00004479"/>
    </source>
</evidence>
<evidence type="ECO:0000256" key="5">
    <source>
        <dbReference type="ARBA" id="ARBA00022614"/>
    </source>
</evidence>
<dbReference type="CDD" id="cd14066">
    <property type="entry name" value="STKc_IRAK"/>
    <property type="match status" value="1"/>
</dbReference>
<keyword evidence="10 19" id="KW-0547">Nucleotide-binding</keyword>
<evidence type="ECO:0000256" key="19">
    <source>
        <dbReference type="PROSITE-ProRule" id="PRU10141"/>
    </source>
</evidence>
<comment type="subcellular location">
    <subcellularLocation>
        <location evidence="1">Membrane</location>
        <topology evidence="1">Single-pass type I membrane protein</topology>
    </subcellularLocation>
</comment>
<evidence type="ECO:0000256" key="11">
    <source>
        <dbReference type="ARBA" id="ARBA00022777"/>
    </source>
</evidence>
<dbReference type="OrthoDB" id="1104966at2759"/>
<keyword evidence="13 21" id="KW-1133">Transmembrane helix</keyword>
<dbReference type="AlphaFoldDB" id="A0A087GY15"/>
<dbReference type="PANTHER" id="PTHR48006">
    <property type="entry name" value="LEUCINE-RICH REPEAT-CONTAINING PROTEIN DDB_G0281931-RELATED"/>
    <property type="match status" value="1"/>
</dbReference>
<keyword evidence="5" id="KW-0433">Leucine-rich repeat</keyword>
<evidence type="ECO:0000259" key="22">
    <source>
        <dbReference type="PROSITE" id="PS50011"/>
    </source>
</evidence>
<comment type="catalytic activity">
    <reaction evidence="18">
        <text>L-seryl-[protein] + ATP = O-phospho-L-seryl-[protein] + ADP + H(+)</text>
        <dbReference type="Rhea" id="RHEA:17989"/>
        <dbReference type="Rhea" id="RHEA-COMP:9863"/>
        <dbReference type="Rhea" id="RHEA-COMP:11604"/>
        <dbReference type="ChEBI" id="CHEBI:15378"/>
        <dbReference type="ChEBI" id="CHEBI:29999"/>
        <dbReference type="ChEBI" id="CHEBI:30616"/>
        <dbReference type="ChEBI" id="CHEBI:83421"/>
        <dbReference type="ChEBI" id="CHEBI:456216"/>
        <dbReference type="EC" id="2.7.11.1"/>
    </reaction>
</comment>
<dbReference type="PANTHER" id="PTHR48006:SF68">
    <property type="entry name" value="PROTEIN KINASE DOMAIN-CONTAINING PROTEIN"/>
    <property type="match status" value="1"/>
</dbReference>
<dbReference type="eggNOG" id="ENOG502QQ5C">
    <property type="taxonomic scope" value="Eukaryota"/>
</dbReference>
<dbReference type="SUPFAM" id="SSF52058">
    <property type="entry name" value="L domain-like"/>
    <property type="match status" value="1"/>
</dbReference>
<evidence type="ECO:0000313" key="24">
    <source>
        <dbReference type="Proteomes" id="UP000029120"/>
    </source>
</evidence>
<dbReference type="PROSITE" id="PS00108">
    <property type="entry name" value="PROTEIN_KINASE_ST"/>
    <property type="match status" value="1"/>
</dbReference>
<keyword evidence="14 21" id="KW-0472">Membrane</keyword>